<feature type="transmembrane region" description="Helical" evidence="7">
    <location>
        <begin position="12"/>
        <end position="35"/>
    </location>
</feature>
<dbReference type="PANTHER" id="PTHR23501:SF191">
    <property type="entry name" value="VACUOLAR BASIC AMINO ACID TRANSPORTER 4"/>
    <property type="match status" value="1"/>
</dbReference>
<feature type="transmembrane region" description="Helical" evidence="7">
    <location>
        <begin position="78"/>
        <end position="97"/>
    </location>
</feature>
<evidence type="ECO:0000256" key="2">
    <source>
        <dbReference type="ARBA" id="ARBA00022448"/>
    </source>
</evidence>
<dbReference type="Proteomes" id="UP000700706">
    <property type="component" value="Unassembled WGS sequence"/>
</dbReference>
<dbReference type="FunFam" id="1.20.1720.10:FF:000004">
    <property type="entry name" value="EmrB/QacA family drug resistance transporter"/>
    <property type="match status" value="1"/>
</dbReference>
<feature type="transmembrane region" description="Helical" evidence="7">
    <location>
        <begin position="197"/>
        <end position="217"/>
    </location>
</feature>
<keyword evidence="5 7" id="KW-1133">Transmembrane helix</keyword>
<evidence type="ECO:0000256" key="5">
    <source>
        <dbReference type="ARBA" id="ARBA00022989"/>
    </source>
</evidence>
<dbReference type="Gene3D" id="1.20.1250.20">
    <property type="entry name" value="MFS general substrate transporter like domains"/>
    <property type="match status" value="1"/>
</dbReference>
<protein>
    <submittedName>
        <fullName evidence="9">MFS transporter</fullName>
    </submittedName>
</protein>
<dbReference type="AlphaFoldDB" id="A0A952FGZ2"/>
<accession>A0A952FGZ2</accession>
<dbReference type="SUPFAM" id="SSF103473">
    <property type="entry name" value="MFS general substrate transporter"/>
    <property type="match status" value="1"/>
</dbReference>
<feature type="transmembrane region" description="Helical" evidence="7">
    <location>
        <begin position="398"/>
        <end position="419"/>
    </location>
</feature>
<feature type="transmembrane region" description="Helical" evidence="7">
    <location>
        <begin position="298"/>
        <end position="316"/>
    </location>
</feature>
<dbReference type="CDD" id="cd17502">
    <property type="entry name" value="MFS_Azr1_MDR_like"/>
    <property type="match status" value="1"/>
</dbReference>
<feature type="transmembrane region" description="Helical" evidence="7">
    <location>
        <begin position="353"/>
        <end position="377"/>
    </location>
</feature>
<dbReference type="PROSITE" id="PS50850">
    <property type="entry name" value="MFS"/>
    <property type="match status" value="1"/>
</dbReference>
<feature type="transmembrane region" description="Helical" evidence="7">
    <location>
        <begin position="454"/>
        <end position="476"/>
    </location>
</feature>
<keyword evidence="2" id="KW-0813">Transport</keyword>
<keyword evidence="3" id="KW-1003">Cell membrane</keyword>
<dbReference type="PRINTS" id="PR01036">
    <property type="entry name" value="TCRTETB"/>
</dbReference>
<feature type="transmembrane region" description="Helical" evidence="7">
    <location>
        <begin position="223"/>
        <end position="241"/>
    </location>
</feature>
<dbReference type="Pfam" id="PF07690">
    <property type="entry name" value="MFS_1"/>
    <property type="match status" value="2"/>
</dbReference>
<reference evidence="9" key="1">
    <citation type="submission" date="2020-06" db="EMBL/GenBank/DDBJ databases">
        <title>Stable isotope informed genome-resolved metagenomics uncovers potential trophic interactions in rhizosphere soil.</title>
        <authorList>
            <person name="Starr E.P."/>
            <person name="Shi S."/>
            <person name="Blazewicz S.J."/>
            <person name="Koch B.J."/>
            <person name="Probst A.J."/>
            <person name="Hungate B.A."/>
            <person name="Pett-Ridge J."/>
            <person name="Firestone M.K."/>
            <person name="Banfield J.F."/>
        </authorList>
    </citation>
    <scope>NUCLEOTIDE SEQUENCE</scope>
    <source>
        <strain evidence="9">YM_69_17</strain>
    </source>
</reference>
<keyword evidence="6 7" id="KW-0472">Membrane</keyword>
<organism evidence="9 10">
    <name type="scientific">Inquilinus limosus</name>
    <dbReference type="NCBI Taxonomy" id="171674"/>
    <lineage>
        <taxon>Bacteria</taxon>
        <taxon>Pseudomonadati</taxon>
        <taxon>Pseudomonadota</taxon>
        <taxon>Alphaproteobacteria</taxon>
        <taxon>Rhodospirillales</taxon>
        <taxon>Rhodospirillaceae</taxon>
        <taxon>Inquilinus</taxon>
    </lineage>
</organism>
<dbReference type="PANTHER" id="PTHR23501">
    <property type="entry name" value="MAJOR FACILITATOR SUPERFAMILY"/>
    <property type="match status" value="1"/>
</dbReference>
<dbReference type="InterPro" id="IPR036259">
    <property type="entry name" value="MFS_trans_sf"/>
</dbReference>
<gene>
    <name evidence="9" type="ORF">JF625_03345</name>
</gene>
<proteinExistence type="predicted"/>
<dbReference type="EMBL" id="JAEKLZ010000083">
    <property type="protein sequence ID" value="MBW8724181.1"/>
    <property type="molecule type" value="Genomic_DNA"/>
</dbReference>
<comment type="caution">
    <text evidence="9">The sequence shown here is derived from an EMBL/GenBank/DDBJ whole genome shotgun (WGS) entry which is preliminary data.</text>
</comment>
<evidence type="ECO:0000256" key="6">
    <source>
        <dbReference type="ARBA" id="ARBA00023136"/>
    </source>
</evidence>
<evidence type="ECO:0000313" key="10">
    <source>
        <dbReference type="Proteomes" id="UP000700706"/>
    </source>
</evidence>
<evidence type="ECO:0000256" key="7">
    <source>
        <dbReference type="SAM" id="Phobius"/>
    </source>
</evidence>
<evidence type="ECO:0000313" key="9">
    <source>
        <dbReference type="EMBL" id="MBW8724181.1"/>
    </source>
</evidence>
<name>A0A952FGZ2_9PROT</name>
<evidence type="ECO:0000256" key="3">
    <source>
        <dbReference type="ARBA" id="ARBA00022475"/>
    </source>
</evidence>
<sequence>MSTAVDRSKRPFIIASIMLATFMVAIEATIVATAMPRIVGELGGFTYYSWVFSAFLLAQSTTTVIYGKMSDVFGRKPVLVGGTALFLAGSVLCGFAWSMGSLILFRLLQGLGAGAITPVTMTVIGDLYKLEERGRAQGMMASVWATSAVIGPLAGGVIVDHLSWAWIFWLNLPFGVLTILGFLLFLRESIQPRQVRIDYTGAALFSAAIVSLLVILTETDADGWVLGGLGLLFLVAGWLFLWQERRAPEPIISLELWGRRLVATSNIATLLAGMALIGLTTILPVYVQGVLGRSPITAGFTLSMLVFGWPLAVMLSQRLYRAFGVRRTLRVGSLLFPIGASFLLFLTPQTHPVVAGAGAFIMGFGMGLISLTTIAVVQDSVEWSMRGSATASIIFARNLGSTIGATALGAILNIGIAHFGSGALAASVHDVLNQPAGLAELAANPSVRGVFDQALHWTFLGVVAMAVLTFVTIWLIPIAPRPAGARPQEAEIEAAAEPGPAAVGH</sequence>
<dbReference type="GO" id="GO:0005886">
    <property type="term" value="C:plasma membrane"/>
    <property type="evidence" value="ECO:0007669"/>
    <property type="project" value="UniProtKB-SubCell"/>
</dbReference>
<dbReference type="InterPro" id="IPR020846">
    <property type="entry name" value="MFS_dom"/>
</dbReference>
<feature type="transmembrane region" description="Helical" evidence="7">
    <location>
        <begin position="103"/>
        <end position="128"/>
    </location>
</feature>
<keyword evidence="4 7" id="KW-0812">Transmembrane</keyword>
<dbReference type="Gene3D" id="1.20.1720.10">
    <property type="entry name" value="Multidrug resistance protein D"/>
    <property type="match status" value="1"/>
</dbReference>
<evidence type="ECO:0000259" key="8">
    <source>
        <dbReference type="PROSITE" id="PS50850"/>
    </source>
</evidence>
<feature type="transmembrane region" description="Helical" evidence="7">
    <location>
        <begin position="47"/>
        <end position="66"/>
    </location>
</feature>
<feature type="transmembrane region" description="Helical" evidence="7">
    <location>
        <begin position="140"/>
        <end position="159"/>
    </location>
</feature>
<evidence type="ECO:0000256" key="1">
    <source>
        <dbReference type="ARBA" id="ARBA00004651"/>
    </source>
</evidence>
<dbReference type="InterPro" id="IPR011701">
    <property type="entry name" value="MFS"/>
</dbReference>
<comment type="subcellular location">
    <subcellularLocation>
        <location evidence="1">Cell membrane</location>
        <topology evidence="1">Multi-pass membrane protein</topology>
    </subcellularLocation>
</comment>
<feature type="transmembrane region" description="Helical" evidence="7">
    <location>
        <begin position="261"/>
        <end position="286"/>
    </location>
</feature>
<dbReference type="GO" id="GO:0022857">
    <property type="term" value="F:transmembrane transporter activity"/>
    <property type="evidence" value="ECO:0007669"/>
    <property type="project" value="InterPro"/>
</dbReference>
<feature type="domain" description="Major facilitator superfamily (MFS) profile" evidence="8">
    <location>
        <begin position="13"/>
        <end position="481"/>
    </location>
</feature>
<feature type="transmembrane region" description="Helical" evidence="7">
    <location>
        <begin position="328"/>
        <end position="347"/>
    </location>
</feature>
<evidence type="ECO:0000256" key="4">
    <source>
        <dbReference type="ARBA" id="ARBA00022692"/>
    </source>
</evidence>
<feature type="transmembrane region" description="Helical" evidence="7">
    <location>
        <begin position="165"/>
        <end position="185"/>
    </location>
</feature>